<evidence type="ECO:0000313" key="7">
    <source>
        <dbReference type="Proteomes" id="UP000719766"/>
    </source>
</evidence>
<dbReference type="InterPro" id="IPR046523">
    <property type="entry name" value="UTP20_dom"/>
</dbReference>
<gene>
    <name evidence="6" type="ORF">HD556DRAFT_1402321</name>
</gene>
<dbReference type="InterPro" id="IPR057525">
    <property type="entry name" value="UTP20_C"/>
</dbReference>
<feature type="region of interest" description="Disordered" evidence="2">
    <location>
        <begin position="2367"/>
        <end position="2408"/>
    </location>
</feature>
<evidence type="ECO:0000256" key="2">
    <source>
        <dbReference type="SAM" id="MobiDB-lite"/>
    </source>
</evidence>
<feature type="repeat" description="HEAT" evidence="1">
    <location>
        <begin position="2140"/>
        <end position="2176"/>
    </location>
</feature>
<evidence type="ECO:0000259" key="5">
    <source>
        <dbReference type="Pfam" id="PF23099"/>
    </source>
</evidence>
<dbReference type="InterPro" id="IPR021133">
    <property type="entry name" value="HEAT_type_2"/>
</dbReference>
<organism evidence="6 7">
    <name type="scientific">Suillus plorans</name>
    <dbReference type="NCBI Taxonomy" id="116603"/>
    <lineage>
        <taxon>Eukaryota</taxon>
        <taxon>Fungi</taxon>
        <taxon>Dikarya</taxon>
        <taxon>Basidiomycota</taxon>
        <taxon>Agaricomycotina</taxon>
        <taxon>Agaricomycetes</taxon>
        <taxon>Agaricomycetidae</taxon>
        <taxon>Boletales</taxon>
        <taxon>Suillineae</taxon>
        <taxon>Suillaceae</taxon>
        <taxon>Suillus</taxon>
    </lineage>
</organism>
<feature type="compositionally biased region" description="Acidic residues" evidence="2">
    <location>
        <begin position="2381"/>
        <end position="2392"/>
    </location>
</feature>
<dbReference type="InterPro" id="IPR052575">
    <property type="entry name" value="SSU_processome_comp_20"/>
</dbReference>
<dbReference type="GO" id="GO:0030686">
    <property type="term" value="C:90S preribosome"/>
    <property type="evidence" value="ECO:0007669"/>
    <property type="project" value="TreeGrafter"/>
</dbReference>
<dbReference type="Pfam" id="PF23099">
    <property type="entry name" value="UTP20_C"/>
    <property type="match status" value="1"/>
</dbReference>
<evidence type="ECO:0000259" key="3">
    <source>
        <dbReference type="Pfam" id="PF07539"/>
    </source>
</evidence>
<dbReference type="InterPro" id="IPR011989">
    <property type="entry name" value="ARM-like"/>
</dbReference>
<name>A0A9P7AFY2_9AGAM</name>
<dbReference type="InterPro" id="IPR011430">
    <property type="entry name" value="UTP20_N"/>
</dbReference>
<dbReference type="GeneID" id="64597613"/>
<dbReference type="EMBL" id="JABBWE010000066">
    <property type="protein sequence ID" value="KAG1788657.1"/>
    <property type="molecule type" value="Genomic_DNA"/>
</dbReference>
<dbReference type="Pfam" id="PF07539">
    <property type="entry name" value="UTP20_N"/>
    <property type="match status" value="1"/>
</dbReference>
<dbReference type="Proteomes" id="UP000719766">
    <property type="component" value="Unassembled WGS sequence"/>
</dbReference>
<dbReference type="GO" id="GO:0032040">
    <property type="term" value="C:small-subunit processome"/>
    <property type="evidence" value="ECO:0007669"/>
    <property type="project" value="TreeGrafter"/>
</dbReference>
<evidence type="ECO:0000259" key="4">
    <source>
        <dbReference type="Pfam" id="PF20416"/>
    </source>
</evidence>
<dbReference type="PANTHER" id="PTHR17695:SF11">
    <property type="entry name" value="SMALL SUBUNIT PROCESSOME COMPONENT 20 HOMOLOG"/>
    <property type="match status" value="1"/>
</dbReference>
<evidence type="ECO:0000256" key="1">
    <source>
        <dbReference type="PROSITE-ProRule" id="PRU00103"/>
    </source>
</evidence>
<dbReference type="OrthoDB" id="360653at2759"/>
<feature type="domain" description="U3 small nucleolar RNA-associated protein 20 N-terminal" evidence="3">
    <location>
        <begin position="818"/>
        <end position="1419"/>
    </location>
</feature>
<dbReference type="Gene3D" id="1.25.10.10">
    <property type="entry name" value="Leucine-rich Repeat Variant"/>
    <property type="match status" value="2"/>
</dbReference>
<dbReference type="Pfam" id="PF20416">
    <property type="entry name" value="UTP20"/>
    <property type="match status" value="1"/>
</dbReference>
<dbReference type="PANTHER" id="PTHR17695">
    <property type="entry name" value="SMALL SUBUNIT PROCESSOME COMPONENT 20 HOMOLOG"/>
    <property type="match status" value="1"/>
</dbReference>
<feature type="domain" description="U3 small nucleolar RNA-associated protein 20" evidence="4">
    <location>
        <begin position="1630"/>
        <end position="1855"/>
    </location>
</feature>
<dbReference type="SUPFAM" id="SSF48371">
    <property type="entry name" value="ARM repeat"/>
    <property type="match status" value="2"/>
</dbReference>
<accession>A0A9P7AFY2</accession>
<dbReference type="RefSeq" id="XP_041155848.1">
    <property type="nucleotide sequence ID" value="XM_041303849.1"/>
</dbReference>
<proteinExistence type="predicted"/>
<dbReference type="InterPro" id="IPR016024">
    <property type="entry name" value="ARM-type_fold"/>
</dbReference>
<reference evidence="6" key="1">
    <citation type="journal article" date="2020" name="New Phytol.">
        <title>Comparative genomics reveals dynamic genome evolution in host specialist ectomycorrhizal fungi.</title>
        <authorList>
            <person name="Lofgren L.A."/>
            <person name="Nguyen N.H."/>
            <person name="Vilgalys R."/>
            <person name="Ruytinx J."/>
            <person name="Liao H.L."/>
            <person name="Branco S."/>
            <person name="Kuo A."/>
            <person name="LaButti K."/>
            <person name="Lipzen A."/>
            <person name="Andreopoulos W."/>
            <person name="Pangilinan J."/>
            <person name="Riley R."/>
            <person name="Hundley H."/>
            <person name="Na H."/>
            <person name="Barry K."/>
            <person name="Grigoriev I.V."/>
            <person name="Stajich J.E."/>
            <person name="Kennedy P.G."/>
        </authorList>
    </citation>
    <scope>NUCLEOTIDE SEQUENCE</scope>
    <source>
        <strain evidence="6">S12</strain>
    </source>
</reference>
<keyword evidence="7" id="KW-1185">Reference proteome</keyword>
<evidence type="ECO:0000313" key="6">
    <source>
        <dbReference type="EMBL" id="KAG1788657.1"/>
    </source>
</evidence>
<feature type="domain" description="U3 small nucleolar RNA-associated protein 20 C-terminal" evidence="5">
    <location>
        <begin position="2283"/>
        <end position="2563"/>
    </location>
</feature>
<feature type="region of interest" description="Disordered" evidence="2">
    <location>
        <begin position="2533"/>
        <end position="2580"/>
    </location>
</feature>
<feature type="compositionally biased region" description="Basic and acidic residues" evidence="2">
    <location>
        <begin position="2565"/>
        <end position="2580"/>
    </location>
</feature>
<sequence>MDSDSDSGEGTSAVPRANRFKHQSYKKSLKEVHLPSALDLTKFDHDISDNESHFYLALQQWRQLNLSPAFIQFANKVDSLSISMPILLHNWKDIVDLWKSALDASDNEALIALLDLLNKLAHDLRTTLAPSYADLLEVLLRLLPQPISAPSLTALLATLSGLFRYLLVPSINLDLLDQTWSSFRAVLPTCNSDVQRAAAEVWGSVLRRLKSVARERAVILMAKNLEGVEDASAWMMIFACKSVSQTLHTSAGSSIASLIDCHLTSDRPELSYTLLRRVLTALIHHCNGPEDFSVVASLIVDRFCAVSQTGGANHQDLQRVMQITSVICAVHQGSRLSTNHLTQLASRLASLPLDVPLHSEILNFTSSLLTAGDMSMSTGPGRAFVARALGVPSFGLMLCGVLAELGWGGWKLVGLPALLKATPTLLQAEHTLTLRLLASLQHSGKLGEVDIVWKRSVDRWIQTHLSSWEISDESVDHLYDIISLSIFVDSLAPLLVPIIERALNTPTPEANWQASHANAAWVIGTCMQALSRCKSASWETQVDLSAWTAEIVEHWSWSDKVLIGLVALLEACPSSSQSLPIAQLYSRLQSRLLSPSRTLRSNVLALLTSKMVKSSPAEHEALKRCLQGDEVSLDMHGVRERVLRIGRLYQVVRDDGSLSADICIRWLVSQLKVNLRPIWSPASQALSSLAQKFGDVVWNIIFSELQRPQGANQIPDWLTATKDGQNVMDPWEEERSWRDPTAHRVRGAAVSWLDTFHHRKIIVSEQKSSDRFDPVTFEAQILLTLGQCTSLAEKHNRELVTYFISIASPDALSRLPKYKLQAWLTLFSKFSNPKALHSTDTLRELYLSLLSHPDRELQKVSLSCLLAYKSPHLQHHQAKLGLLLDETKWRDELTSLHMSSIEIKDRPQVVDIIVRLLYGLMLEKKGRSRGSDRRAAVLTALAGCTDEELYLLVDLMLKPMQADSHAHQDNFFSLRPISSDIPLKQQSGYLTLLGDVLKNLGSRLTTYWPALLGTTLDIVANAQNHLSNVTAVDADGQVEDEANEEESESGEVSNSRVLRYLRQQGLKRLAEFFRCPVEFDFTTYLSASFPAIVTPRLELLDQENTQAPSALLELFYVWTNQPEYSVHLVQHDSRVLPKVLDCLVAVNVKPAVINRVFDIVERLLSYSADDSKFLGLLVQPHISQLLKNLTTLVERTKADTALSSPITQRQISILSEVARYAEDSTQALTLLGLLSPLLRKSSRIISEKIKVKLLSTLGHIFPLLTELSDSSSVEFSKAYELLSQLFMSLRFTASRLALTSAFNKLSAINPSIQELASLLESLNACSSKRIDEPDFNRRLTAFMMLNEQKYATLSSREWLPVLSNALYFVQDADELAIRNNAAFTIRRFIDLTCDPSNSEFEALLMRTTLPALKNALKSKHELVRAESLGVISYAVSKCDRIPSLQEMRPLLAGGDEEASFFSNIHHIQIHRRTRALRRLAEYCDEGAMRNRTLVEVFLPLVEHYIVPTASLDHLLVSEAINSIGRIAKQLGWSAYSALVYKYIRASKDKSEGVRVYVRALVAILENFHFSVEEAVQQVDASADDIANSDHEESVEESLPIPPADKQDTKKIADAVHTRLLPSLLAYLSNRDETEDSLRIPISMGIAKVALHLPSASRDLQVGRLLTVLSQILRSKSQDTRDLVRDTICRIAVALGSPYLPILFRELRAALLRGPQLHVLAFVFHAVLTHVTSAQGSNDPAVQDLDNCVADIAHVSAEVVFGESGKDVQHEDFRTKMREVRSSSSKGFDCFGLAARYVSPKRISALLLPLRSIIAETGSLKILQQVDEVLRRVASGLNSNARLTPAELLILCHTLISQNAKFLQEAPKPKASKTIKKADAIVQRQRQIVVNTDHYTNNSFRFVVFGLELFNTAFRRSRFDFQDKQIINRLDPLVKLIGNALYSSSEPVLIASFKASASILQCPLKSVSSSAPVIARQILAIVRSTGSGESEIAQAGLKALASILRECEGAQVKEKDLLFLIELVSPYLEDFDRQSTVFALLRAIVARRLIVPELYDVMADVSAILVTSQATQTRESARSLLLQFLLDYPQGSGRLQTTLGFFARNLSYEHASGRSSVLELLGALVNKFDSALLAKHAEMIFVALVLCLANDEDKSCREASASVLQSLIKRLGEDERKVLVGHLHAWASQQGQAKLRAVAVQVYGLIIDALQREASPHAAALFADVQEILDDSIQSLTLLDDDGDGKDMDVDVEWQPPYQAMLAVSKLLQTLPEHTLDAIKTTQDKLVPYLLFPHAWVRSAACRLLGVFFAFYGPTPTLENSHLTLQLMKDIAEKLCTQLKSSNLDAPLGLQIVKNLFFVGKLFCTVPSSSPSGSNTNHTAETDSDGGESDDSAEQSKPTQMSREKSSQDPLPWLFSKLSYQARSAHIARRNRGNAPNQTTWSLAPLSILRFFAAMASHMEATQLERFLTHILTPVYRITEDDTIRDAGMEVLKVTATELLDLLQNKVGTTVFANTYNRIRQGASSIQQERRVARATKATTNPEAAAKRKLARNVGKKESRKRKNRTFADSRGRLKRQKEGE</sequence>
<dbReference type="PROSITE" id="PS50077">
    <property type="entry name" value="HEAT_REPEAT"/>
    <property type="match status" value="1"/>
</dbReference>
<feature type="compositionally biased region" description="Polar residues" evidence="2">
    <location>
        <begin position="2367"/>
        <end position="2378"/>
    </location>
</feature>
<protein>
    <submittedName>
        <fullName evidence="6">Armadillo-type protein</fullName>
    </submittedName>
</protein>
<comment type="caution">
    <text evidence="6">The sequence shown here is derived from an EMBL/GenBank/DDBJ whole genome shotgun (WGS) entry which is preliminary data.</text>
</comment>